<protein>
    <submittedName>
        <fullName evidence="2">Circadian-associated transcriptional repressor-like</fullName>
    </submittedName>
</protein>
<dbReference type="InterPro" id="IPR031373">
    <property type="entry name" value="Ciart"/>
</dbReference>
<feature type="region of interest" description="Disordered" evidence="1">
    <location>
        <begin position="1"/>
        <end position="64"/>
    </location>
</feature>
<proteinExistence type="predicted"/>
<reference evidence="2" key="1">
    <citation type="submission" date="2025-08" db="UniProtKB">
        <authorList>
            <consortium name="Ensembl"/>
        </authorList>
    </citation>
    <scope>IDENTIFICATION</scope>
</reference>
<dbReference type="PANTHER" id="PTHR35441">
    <property type="entry name" value="CIRCADIAN-ASSOCIATED TRANSCRIPTIONAL REPRESSOR"/>
    <property type="match status" value="1"/>
</dbReference>
<feature type="region of interest" description="Disordered" evidence="1">
    <location>
        <begin position="287"/>
        <end position="333"/>
    </location>
</feature>
<feature type="compositionally biased region" description="Low complexity" evidence="1">
    <location>
        <begin position="239"/>
        <end position="249"/>
    </location>
</feature>
<dbReference type="GO" id="GO:0005634">
    <property type="term" value="C:nucleus"/>
    <property type="evidence" value="ECO:0007669"/>
    <property type="project" value="TreeGrafter"/>
</dbReference>
<feature type="compositionally biased region" description="Polar residues" evidence="1">
    <location>
        <begin position="300"/>
        <end position="313"/>
    </location>
</feature>
<dbReference type="Pfam" id="PF15673">
    <property type="entry name" value="Ciart"/>
    <property type="match status" value="1"/>
</dbReference>
<dbReference type="GO" id="GO:0032922">
    <property type="term" value="P:circadian regulation of gene expression"/>
    <property type="evidence" value="ECO:0007669"/>
    <property type="project" value="InterPro"/>
</dbReference>
<dbReference type="AlphaFoldDB" id="A0A3B4YYB8"/>
<evidence type="ECO:0000256" key="1">
    <source>
        <dbReference type="SAM" id="MobiDB-lite"/>
    </source>
</evidence>
<dbReference type="PANTHER" id="PTHR35441:SF2">
    <property type="entry name" value="CIRCADIAN-ASSOCIATED TRANSCRIPTIONAL REPRESSOR"/>
    <property type="match status" value="1"/>
</dbReference>
<organism evidence="2 3">
    <name type="scientific">Seriola lalandi dorsalis</name>
    <dbReference type="NCBI Taxonomy" id="1841481"/>
    <lineage>
        <taxon>Eukaryota</taxon>
        <taxon>Metazoa</taxon>
        <taxon>Chordata</taxon>
        <taxon>Craniata</taxon>
        <taxon>Vertebrata</taxon>
        <taxon>Euteleostomi</taxon>
        <taxon>Actinopterygii</taxon>
        <taxon>Neopterygii</taxon>
        <taxon>Teleostei</taxon>
        <taxon>Neoteleostei</taxon>
        <taxon>Acanthomorphata</taxon>
        <taxon>Carangaria</taxon>
        <taxon>Carangiformes</taxon>
        <taxon>Carangidae</taxon>
        <taxon>Seriola</taxon>
    </lineage>
</organism>
<dbReference type="GeneTree" id="ENSGT00940000164936"/>
<feature type="compositionally biased region" description="Low complexity" evidence="1">
    <location>
        <begin position="39"/>
        <end position="60"/>
    </location>
</feature>
<evidence type="ECO:0000313" key="3">
    <source>
        <dbReference type="Proteomes" id="UP000261360"/>
    </source>
</evidence>
<sequence>MSTSDSDYSIDWLASDEDDYDSPKRLSPQCAEELPVPPSSLLSSSLSSSSTTSSKESPTSCFQSGVTQRRRSHCCDFKDGGVDSPTARKTLAVSPVQGFTSVCWQQKLSVESQHHSTRKRAHGAGSGGLCEKPQPDTENELFWHKCTELQCYIQPLSSILQGLRSGRYSERLSSFQESVAMDRIQRILGVLQNPNMGGRFLSIILKIEEMLQSWFPHIKPSLLHTDDSTPPKKQKQHHSSVSPPSSPASLRISDVDPTALYSSTHLKWLHTSPICSLKTLESTLGQPAASASPLPARCSNEATQDNAVSSSTDSHTEPPRRLSANPRLSRGPLPFKISSPCLERLLQAKDSIIAPRAVGDGGWPS</sequence>
<dbReference type="RefSeq" id="XP_023282477.1">
    <property type="nucleotide sequence ID" value="XM_023426709.1"/>
</dbReference>
<dbReference type="KEGG" id="slal:111670120"/>
<accession>A0A3B4YYB8</accession>
<evidence type="ECO:0000313" key="2">
    <source>
        <dbReference type="Ensembl" id="ENSSLDP00000033453.1"/>
    </source>
</evidence>
<feature type="region of interest" description="Disordered" evidence="1">
    <location>
        <begin position="222"/>
        <end position="249"/>
    </location>
</feature>
<name>A0A3B4YYB8_SERLL</name>
<dbReference type="Proteomes" id="UP000261360">
    <property type="component" value="Unplaced"/>
</dbReference>
<dbReference type="GeneID" id="111670120"/>
<dbReference type="RefSeq" id="XP_023282478.1">
    <property type="nucleotide sequence ID" value="XM_023426710.1"/>
</dbReference>
<dbReference type="OrthoDB" id="9949430at2759"/>
<reference evidence="2" key="2">
    <citation type="submission" date="2025-09" db="UniProtKB">
        <authorList>
            <consortium name="Ensembl"/>
        </authorList>
    </citation>
    <scope>IDENTIFICATION</scope>
</reference>
<dbReference type="Ensembl" id="ENSSLDT00000034380.1">
    <property type="protein sequence ID" value="ENSSLDP00000033453.1"/>
    <property type="gene ID" value="ENSSLDG00000025587.1"/>
</dbReference>
<dbReference type="GO" id="GO:0000978">
    <property type="term" value="F:RNA polymerase II cis-regulatory region sequence-specific DNA binding"/>
    <property type="evidence" value="ECO:0007669"/>
    <property type="project" value="TreeGrafter"/>
</dbReference>
<keyword evidence="3" id="KW-1185">Reference proteome</keyword>
<dbReference type="GO" id="GO:0045892">
    <property type="term" value="P:negative regulation of DNA-templated transcription"/>
    <property type="evidence" value="ECO:0007669"/>
    <property type="project" value="TreeGrafter"/>
</dbReference>